<evidence type="ECO:0000313" key="1">
    <source>
        <dbReference type="EMBL" id="EEC96558.1"/>
    </source>
</evidence>
<protein>
    <submittedName>
        <fullName evidence="1">Uncharacterized protein</fullName>
    </submittedName>
</protein>
<dbReference type="STRING" id="537006.PRABACTJOHN_02036"/>
<accession>B7BAH9</accession>
<evidence type="ECO:0000313" key="2">
    <source>
        <dbReference type="Proteomes" id="UP000005510"/>
    </source>
</evidence>
<gene>
    <name evidence="1" type="ORF">PRABACTJOHN_02036</name>
</gene>
<dbReference type="HOGENOM" id="CLU_3255245_0_0_10"/>
<dbReference type="AlphaFoldDB" id="B7BAH9"/>
<name>B7BAH9_9BACT</name>
<dbReference type="EMBL" id="ABYH01000229">
    <property type="protein sequence ID" value="EEC96558.1"/>
    <property type="molecule type" value="Genomic_DNA"/>
</dbReference>
<organism evidence="1 2">
    <name type="scientific">Parabacteroides johnsonii DSM 18315</name>
    <dbReference type="NCBI Taxonomy" id="537006"/>
    <lineage>
        <taxon>Bacteria</taxon>
        <taxon>Pseudomonadati</taxon>
        <taxon>Bacteroidota</taxon>
        <taxon>Bacteroidia</taxon>
        <taxon>Bacteroidales</taxon>
        <taxon>Tannerellaceae</taxon>
        <taxon>Parabacteroides</taxon>
    </lineage>
</organism>
<reference evidence="1 2" key="1">
    <citation type="submission" date="2008-10" db="EMBL/GenBank/DDBJ databases">
        <title>Draft genome sequence of Parabacteroides johnsonii (DSM 18315).</title>
        <authorList>
            <person name="Sudarsanam P."/>
            <person name="Ley R."/>
            <person name="Guruge J."/>
            <person name="Turnbaugh P.J."/>
            <person name="Mahowald M."/>
            <person name="Liep D."/>
            <person name="Gordon J."/>
        </authorList>
    </citation>
    <scope>NUCLEOTIDE SEQUENCE [LARGE SCALE GENOMIC DNA]</scope>
    <source>
        <strain evidence="1 2">DSM 18315</strain>
    </source>
</reference>
<reference evidence="1 2" key="2">
    <citation type="submission" date="2008-10" db="EMBL/GenBank/DDBJ databases">
        <authorList>
            <person name="Fulton L."/>
            <person name="Clifton S."/>
            <person name="Fulton B."/>
            <person name="Xu J."/>
            <person name="Minx P."/>
            <person name="Pepin K.H."/>
            <person name="Johnson M."/>
            <person name="Bhonagiri V."/>
            <person name="Nash W.E."/>
            <person name="Mardis E.R."/>
            <person name="Wilson R.K."/>
        </authorList>
    </citation>
    <scope>NUCLEOTIDE SEQUENCE [LARGE SCALE GENOMIC DNA]</scope>
    <source>
        <strain evidence="1 2">DSM 18315</strain>
    </source>
</reference>
<dbReference type="Proteomes" id="UP000005510">
    <property type="component" value="Unassembled WGS sequence"/>
</dbReference>
<comment type="caution">
    <text evidence="1">The sequence shown here is derived from an EMBL/GenBank/DDBJ whole genome shotgun (WGS) entry which is preliminary data.</text>
</comment>
<proteinExistence type="predicted"/>
<sequence>MEDNKGEDGMKFTGCDLPQTIQGCALVCGRQCMCQVTPAIPE</sequence>